<reference evidence="4 5" key="1">
    <citation type="submission" date="2018-11" db="EMBL/GenBank/DDBJ databases">
        <authorList>
            <consortium name="Pathogen Informatics"/>
        </authorList>
    </citation>
    <scope>NUCLEOTIDE SEQUENCE [LARGE SCALE GENOMIC DNA]</scope>
</reference>
<feature type="domain" description="RRM" evidence="3">
    <location>
        <begin position="44"/>
        <end position="132"/>
    </location>
</feature>
<dbReference type="SMART" id="SM00360">
    <property type="entry name" value="RRM"/>
    <property type="match status" value="1"/>
</dbReference>
<dbReference type="InterPro" id="IPR052462">
    <property type="entry name" value="SLIRP/GR-RBP-like"/>
</dbReference>
<dbReference type="InterPro" id="IPR012677">
    <property type="entry name" value="Nucleotide-bd_a/b_plait_sf"/>
</dbReference>
<evidence type="ECO:0000256" key="1">
    <source>
        <dbReference type="ARBA" id="ARBA00022884"/>
    </source>
</evidence>
<dbReference type="PANTHER" id="PTHR48027">
    <property type="entry name" value="HETEROGENEOUS NUCLEAR RIBONUCLEOPROTEIN 87F-RELATED"/>
    <property type="match status" value="1"/>
</dbReference>
<protein>
    <recommendedName>
        <fullName evidence="3">RRM domain-containing protein</fullName>
    </recommendedName>
</protein>
<keyword evidence="1 2" id="KW-0694">RNA-binding</keyword>
<dbReference type="Gene3D" id="3.30.70.330">
    <property type="match status" value="1"/>
</dbReference>
<gene>
    <name evidence="4" type="ORF">DILT_LOCUS17522</name>
</gene>
<dbReference type="Pfam" id="PF00076">
    <property type="entry name" value="RRM_1"/>
    <property type="match status" value="1"/>
</dbReference>
<dbReference type="OrthoDB" id="4207594at2759"/>
<dbReference type="GO" id="GO:0003723">
    <property type="term" value="F:RNA binding"/>
    <property type="evidence" value="ECO:0007669"/>
    <property type="project" value="UniProtKB-UniRule"/>
</dbReference>
<evidence type="ECO:0000256" key="2">
    <source>
        <dbReference type="PROSITE-ProRule" id="PRU00176"/>
    </source>
</evidence>
<dbReference type="PROSITE" id="PS50102">
    <property type="entry name" value="RRM"/>
    <property type="match status" value="1"/>
</dbReference>
<evidence type="ECO:0000313" key="5">
    <source>
        <dbReference type="Proteomes" id="UP000281553"/>
    </source>
</evidence>
<proteinExistence type="predicted"/>
<organism evidence="4 5">
    <name type="scientific">Dibothriocephalus latus</name>
    <name type="common">Fish tapeworm</name>
    <name type="synonym">Diphyllobothrium latum</name>
    <dbReference type="NCBI Taxonomy" id="60516"/>
    <lineage>
        <taxon>Eukaryota</taxon>
        <taxon>Metazoa</taxon>
        <taxon>Spiralia</taxon>
        <taxon>Lophotrochozoa</taxon>
        <taxon>Platyhelminthes</taxon>
        <taxon>Cestoda</taxon>
        <taxon>Eucestoda</taxon>
        <taxon>Diphyllobothriidea</taxon>
        <taxon>Diphyllobothriidae</taxon>
        <taxon>Dibothriocephalus</taxon>
    </lineage>
</organism>
<evidence type="ECO:0000259" key="3">
    <source>
        <dbReference type="PROSITE" id="PS50102"/>
    </source>
</evidence>
<accession>A0A3P7N6G0</accession>
<dbReference type="Proteomes" id="UP000281553">
    <property type="component" value="Unassembled WGS sequence"/>
</dbReference>
<sequence>MFYLLLFIIYSDLQPREKETKNASIGTKANKSDRGEIDDDDDPLSIFVGHLKSKVTDSDLRAYFNKFGPVTEAEVIIDRVRRVSRGFGFVTFADRDAVDVVLASCHFLNERRLNVRPADRHGMQLYVKSTPSQNSPDISDPIIVRIYYFFLDLLGLGSATYGSQARWCSFAACIWLSQIKLE</sequence>
<dbReference type="AlphaFoldDB" id="A0A3P7N6G0"/>
<keyword evidence="5" id="KW-1185">Reference proteome</keyword>
<dbReference type="InterPro" id="IPR035979">
    <property type="entry name" value="RBD_domain_sf"/>
</dbReference>
<evidence type="ECO:0000313" key="4">
    <source>
        <dbReference type="EMBL" id="VDN38094.1"/>
    </source>
</evidence>
<dbReference type="InterPro" id="IPR000504">
    <property type="entry name" value="RRM_dom"/>
</dbReference>
<dbReference type="EMBL" id="UYRU01092405">
    <property type="protein sequence ID" value="VDN38094.1"/>
    <property type="molecule type" value="Genomic_DNA"/>
</dbReference>
<name>A0A3P7N6G0_DIBLA</name>
<dbReference type="SUPFAM" id="SSF54928">
    <property type="entry name" value="RNA-binding domain, RBD"/>
    <property type="match status" value="1"/>
</dbReference>